<dbReference type="InterPro" id="IPR001242">
    <property type="entry name" value="Condensation_dom"/>
</dbReference>
<evidence type="ECO:0000256" key="4">
    <source>
        <dbReference type="ARBA" id="ARBA00022603"/>
    </source>
</evidence>
<evidence type="ECO:0000256" key="8">
    <source>
        <dbReference type="ARBA" id="ARBA00023268"/>
    </source>
</evidence>
<dbReference type="PROSITE" id="PS52004">
    <property type="entry name" value="KS3_2"/>
    <property type="match status" value="1"/>
</dbReference>
<dbReference type="Gene3D" id="3.40.47.10">
    <property type="match status" value="1"/>
</dbReference>
<evidence type="ECO:0000256" key="11">
    <source>
        <dbReference type="SAM" id="MobiDB-lite"/>
    </source>
</evidence>
<keyword evidence="5" id="KW-0808">Transferase</keyword>
<reference evidence="15 16" key="1">
    <citation type="submission" date="2024-01" db="EMBL/GenBank/DDBJ databases">
        <title>Complete genome of Cladobotryum mycophilum ATHUM6906.</title>
        <authorList>
            <person name="Christinaki A.C."/>
            <person name="Myridakis A.I."/>
            <person name="Kouvelis V.N."/>
        </authorList>
    </citation>
    <scope>NUCLEOTIDE SEQUENCE [LARGE SCALE GENOMIC DNA]</scope>
    <source>
        <strain evidence="15 16">ATHUM6906</strain>
    </source>
</reference>
<dbReference type="Gene3D" id="3.30.559.10">
    <property type="entry name" value="Chloramphenicol acetyltransferase-like domain"/>
    <property type="match status" value="1"/>
</dbReference>
<dbReference type="InterPro" id="IPR023213">
    <property type="entry name" value="CAT-like_dom_sf"/>
</dbReference>
<organism evidence="15 16">
    <name type="scientific">Cladobotryum mycophilum</name>
    <dbReference type="NCBI Taxonomy" id="491253"/>
    <lineage>
        <taxon>Eukaryota</taxon>
        <taxon>Fungi</taxon>
        <taxon>Dikarya</taxon>
        <taxon>Ascomycota</taxon>
        <taxon>Pezizomycotina</taxon>
        <taxon>Sordariomycetes</taxon>
        <taxon>Hypocreomycetidae</taxon>
        <taxon>Hypocreales</taxon>
        <taxon>Hypocreaceae</taxon>
        <taxon>Cladobotryum</taxon>
    </lineage>
</organism>
<dbReference type="Pfam" id="PF16197">
    <property type="entry name" value="KAsynt_C_assoc"/>
    <property type="match status" value="1"/>
</dbReference>
<feature type="region of interest" description="C-terminal hotdog fold" evidence="10">
    <location>
        <begin position="1099"/>
        <end position="1253"/>
    </location>
</feature>
<feature type="domain" description="PKS/mFAS DH" evidence="14">
    <location>
        <begin position="952"/>
        <end position="1253"/>
    </location>
</feature>
<dbReference type="Pfam" id="PF21089">
    <property type="entry name" value="PKS_DH_N"/>
    <property type="match status" value="1"/>
</dbReference>
<dbReference type="Gene3D" id="3.10.129.110">
    <property type="entry name" value="Polyketide synthase dehydratase"/>
    <property type="match status" value="1"/>
</dbReference>
<dbReference type="InterPro" id="IPR029063">
    <property type="entry name" value="SAM-dependent_MTases_sf"/>
</dbReference>
<dbReference type="Gene3D" id="3.40.50.150">
    <property type="entry name" value="Vaccinia Virus protein VP39"/>
    <property type="match status" value="1"/>
</dbReference>
<evidence type="ECO:0000256" key="5">
    <source>
        <dbReference type="ARBA" id="ARBA00022679"/>
    </source>
</evidence>
<evidence type="ECO:0000256" key="6">
    <source>
        <dbReference type="ARBA" id="ARBA00022737"/>
    </source>
</evidence>
<dbReference type="InterPro" id="IPR016039">
    <property type="entry name" value="Thiolase-like"/>
</dbReference>
<dbReference type="PROSITE" id="PS52019">
    <property type="entry name" value="PKS_MFAS_DH"/>
    <property type="match status" value="1"/>
</dbReference>
<keyword evidence="8" id="KW-0511">Multifunctional enzyme</keyword>
<dbReference type="InterPro" id="IPR016036">
    <property type="entry name" value="Malonyl_transacylase_ACP-bd"/>
</dbReference>
<dbReference type="PROSITE" id="PS50075">
    <property type="entry name" value="CARRIER"/>
    <property type="match status" value="1"/>
</dbReference>
<dbReference type="InterPro" id="IPR016035">
    <property type="entry name" value="Acyl_Trfase/lysoPLipase"/>
</dbReference>
<dbReference type="SMART" id="SM00823">
    <property type="entry name" value="PKS_PP"/>
    <property type="match status" value="1"/>
</dbReference>
<dbReference type="Gene3D" id="3.40.50.720">
    <property type="entry name" value="NAD(P)-binding Rossmann-like Domain"/>
    <property type="match status" value="1"/>
</dbReference>
<feature type="region of interest" description="Disordered" evidence="11">
    <location>
        <begin position="2446"/>
        <end position="2486"/>
    </location>
</feature>
<keyword evidence="3" id="KW-0436">Ligase</keyword>
<dbReference type="InterPro" id="IPR013968">
    <property type="entry name" value="PKS_KR"/>
</dbReference>
<protein>
    <submittedName>
        <fullName evidence="15">Hybrid PKS-NRPS synthetase lepA</fullName>
    </submittedName>
</protein>
<dbReference type="InterPro" id="IPR018201">
    <property type="entry name" value="Ketoacyl_synth_AS"/>
</dbReference>
<dbReference type="InterPro" id="IPR013217">
    <property type="entry name" value="Methyltransf_12"/>
</dbReference>
<evidence type="ECO:0000256" key="9">
    <source>
        <dbReference type="ARBA" id="ARBA00029443"/>
    </source>
</evidence>
<dbReference type="SMART" id="SM00825">
    <property type="entry name" value="PKS_KS"/>
    <property type="match status" value="1"/>
</dbReference>
<dbReference type="InterPro" id="IPR042099">
    <property type="entry name" value="ANL_N_sf"/>
</dbReference>
<keyword evidence="2" id="KW-0597">Phosphoprotein</keyword>
<evidence type="ECO:0000256" key="1">
    <source>
        <dbReference type="ARBA" id="ARBA00022450"/>
    </source>
</evidence>
<dbReference type="InterPro" id="IPR049552">
    <property type="entry name" value="PKS_DH_N"/>
</dbReference>
<dbReference type="InterPro" id="IPR020806">
    <property type="entry name" value="PKS_PP-bd"/>
</dbReference>
<proteinExistence type="inferred from homology"/>
<dbReference type="Gene3D" id="3.40.50.12780">
    <property type="entry name" value="N-terminal domain of ligase-like"/>
    <property type="match status" value="1"/>
</dbReference>
<dbReference type="Pfam" id="PF08242">
    <property type="entry name" value="Methyltransf_12"/>
    <property type="match status" value="1"/>
</dbReference>
<dbReference type="InterPro" id="IPR020841">
    <property type="entry name" value="PKS_Beta-ketoAc_synthase_dom"/>
</dbReference>
<feature type="domain" description="Carrier" evidence="12">
    <location>
        <begin position="2329"/>
        <end position="2407"/>
    </location>
</feature>
<dbReference type="SUPFAM" id="SSF52151">
    <property type="entry name" value="FabD/lysophospholipase-like"/>
    <property type="match status" value="1"/>
</dbReference>
<dbReference type="Pfam" id="PF14765">
    <property type="entry name" value="PS-DH"/>
    <property type="match status" value="1"/>
</dbReference>
<evidence type="ECO:0000259" key="12">
    <source>
        <dbReference type="PROSITE" id="PS50075"/>
    </source>
</evidence>
<dbReference type="PANTHER" id="PTHR43775">
    <property type="entry name" value="FATTY ACID SYNTHASE"/>
    <property type="match status" value="1"/>
</dbReference>
<keyword evidence="7" id="KW-0560">Oxidoreductase</keyword>
<dbReference type="InterPro" id="IPR001227">
    <property type="entry name" value="Ac_transferase_dom_sf"/>
</dbReference>
<dbReference type="PROSITE" id="PS00012">
    <property type="entry name" value="PHOSPHOPANTETHEINE"/>
    <property type="match status" value="1"/>
</dbReference>
<keyword evidence="6" id="KW-0677">Repeat</keyword>
<dbReference type="Proteomes" id="UP001338125">
    <property type="component" value="Unassembled WGS sequence"/>
</dbReference>
<keyword evidence="16" id="KW-1185">Reference proteome</keyword>
<dbReference type="InterPro" id="IPR036736">
    <property type="entry name" value="ACP-like_sf"/>
</dbReference>
<name>A0ABR0SWP0_9HYPO</name>
<dbReference type="PROSITE" id="PS00606">
    <property type="entry name" value="KS3_1"/>
    <property type="match status" value="1"/>
</dbReference>
<dbReference type="Pfam" id="PF08659">
    <property type="entry name" value="KR"/>
    <property type="match status" value="2"/>
</dbReference>
<dbReference type="InterPro" id="IPR050091">
    <property type="entry name" value="PKS_NRPS_Biosynth_Enz"/>
</dbReference>
<dbReference type="EMBL" id="JAVFKD010000004">
    <property type="protein sequence ID" value="KAK5996196.1"/>
    <property type="molecule type" value="Genomic_DNA"/>
</dbReference>
<evidence type="ECO:0000256" key="2">
    <source>
        <dbReference type="ARBA" id="ARBA00022553"/>
    </source>
</evidence>
<feature type="domain" description="Ketosynthase family 3 (KS3)" evidence="13">
    <location>
        <begin position="2"/>
        <end position="436"/>
    </location>
</feature>
<dbReference type="SUPFAM" id="SSF47336">
    <property type="entry name" value="ACP-like"/>
    <property type="match status" value="1"/>
</dbReference>
<dbReference type="InterPro" id="IPR049551">
    <property type="entry name" value="PKS_DH_C"/>
</dbReference>
<dbReference type="SMART" id="SM00826">
    <property type="entry name" value="PKS_DH"/>
    <property type="match status" value="1"/>
</dbReference>
<dbReference type="InterPro" id="IPR014031">
    <property type="entry name" value="Ketoacyl_synth_C"/>
</dbReference>
<dbReference type="InterPro" id="IPR000873">
    <property type="entry name" value="AMP-dep_synth/lig_dom"/>
</dbReference>
<feature type="active site" description="Proton acceptor; for dehydratase activity" evidence="10">
    <location>
        <position position="983"/>
    </location>
</feature>
<dbReference type="CDD" id="cd19532">
    <property type="entry name" value="C_PKS-NRPS"/>
    <property type="match status" value="1"/>
</dbReference>
<dbReference type="InterPro" id="IPR032821">
    <property type="entry name" value="PKS_assoc"/>
</dbReference>
<dbReference type="Pfam" id="PF02801">
    <property type="entry name" value="Ketoacyl-synt_C"/>
    <property type="match status" value="1"/>
</dbReference>
<gene>
    <name evidence="15" type="ORF">PT974_04625</name>
</gene>
<dbReference type="InterPro" id="IPR020807">
    <property type="entry name" value="PKS_DH"/>
</dbReference>
<dbReference type="InterPro" id="IPR014043">
    <property type="entry name" value="Acyl_transferase_dom"/>
</dbReference>
<dbReference type="InterPro" id="IPR006162">
    <property type="entry name" value="Ppantetheine_attach_site"/>
</dbReference>
<evidence type="ECO:0000259" key="14">
    <source>
        <dbReference type="PROSITE" id="PS52019"/>
    </source>
</evidence>
<dbReference type="Gene3D" id="3.40.366.10">
    <property type="entry name" value="Malonyl-Coenzyme A Acyl Carrier Protein, domain 2"/>
    <property type="match status" value="1"/>
</dbReference>
<dbReference type="InterPro" id="IPR036291">
    <property type="entry name" value="NAD(P)-bd_dom_sf"/>
</dbReference>
<dbReference type="SMART" id="SM00822">
    <property type="entry name" value="PKS_KR"/>
    <property type="match status" value="1"/>
</dbReference>
<dbReference type="Pfam" id="PF00668">
    <property type="entry name" value="Condensation"/>
    <property type="match status" value="1"/>
</dbReference>
<dbReference type="InterPro" id="IPR042104">
    <property type="entry name" value="PKS_dehydratase_sf"/>
</dbReference>
<evidence type="ECO:0000256" key="7">
    <source>
        <dbReference type="ARBA" id="ARBA00023002"/>
    </source>
</evidence>
<evidence type="ECO:0000313" key="16">
    <source>
        <dbReference type="Proteomes" id="UP001338125"/>
    </source>
</evidence>
<comment type="caution">
    <text evidence="15">The sequence shown here is derived from an EMBL/GenBank/DDBJ whole genome shotgun (WGS) entry which is preliminary data.</text>
</comment>
<dbReference type="CDD" id="cd02440">
    <property type="entry name" value="AdoMet_MTases"/>
    <property type="match status" value="1"/>
</dbReference>
<dbReference type="Pfam" id="PF00109">
    <property type="entry name" value="ketoacyl-synt"/>
    <property type="match status" value="1"/>
</dbReference>
<evidence type="ECO:0000256" key="3">
    <source>
        <dbReference type="ARBA" id="ARBA00022598"/>
    </source>
</evidence>
<dbReference type="InterPro" id="IPR009081">
    <property type="entry name" value="PP-bd_ACP"/>
</dbReference>
<dbReference type="SUPFAM" id="SSF53335">
    <property type="entry name" value="S-adenosyl-L-methionine-dependent methyltransferases"/>
    <property type="match status" value="1"/>
</dbReference>
<comment type="similarity">
    <text evidence="9">In the C-terminal section; belongs to the NRP synthetase family.</text>
</comment>
<sequence length="3125" mass="344373">MAEPIAIIGTACRFPGSASSPSKLWELLETPRDVVREYPPERMNFQNFHSEDGEAHGRTDVKNRAYLLEEDVRHFDAAFFRINPKEAAGMDPQQRILLETVYEAFESAGWTLDDVGGSQTSVHVGVMTDDWYLIQGRDAETLGSHAATGLSRSLLSNRISYAFDLKGPSMTVDTACSSSLVALHLAVQGIRKGEASQAIVAGTNLLMDPHWFITESSLHMLSPDSRSRMWDKDAKGYARGEGCAAVVLKSLSQAIKDGDHIECIIRETAVNQDGRTNGVTMPSPVAQASLIRQTYQNAGLDILTDRCQYFECHGTGTQAGDPVESQAIRDAFFPEPRNNINASAPLYCGSVKTVLGHLEGCAGLAGLLKASLAIQHKIIPPNLLFDELNPKVEPFYKNLQVPKKSIPWPETNNEPRRASVNSFGFGGTNAHAIIESYEPPMLPPKFGLWDTAKDRSANAENEDRKLIGPFLFSARSRPALANSLRQALEYIHVNPALDLDALSSILQSKRTAFSHRTAISAATNRQHLEESLEKEIQLATTSSSFGIRALNDEEPNRILGVFTGQGAQTAQMGRQLLEHCHLFRESIQKCQQALELLPEAPVWSIEEELNRDDANSRISQAVFSQPLCTAIQIALVDLLQSAGIRFAAVVGHSSGEIGAAYAAGVLNLRDAMGIAYYRGHVAHLAKGPGGKQGSMMAAALSFSDATALCVEPRFSGRISVAASNAPSSVTLSGDIDAIKEMKTYLDKKQIQTRQLKVDTAYHSHHMYRCADTYLAHLKQLNIHLQKPRADCVWSSSVRTNINMLQGTLDEQLKGQYWVDNMVNAVLFSEAVQYAVGNNLSAFAFGLEVGPHPALKGPVSQTLKTLLPSPLPYTSCLERGKPEVETVSEALGLLWSYLGPSAVDFVGWRKAFGLPEQVTMLKNLPSYPWDHDQIHWRESRISHNYRLGAHPPHSLLGRLHEDSQYEQTWRNILHLREMPWVRGHTFQGQILFPGAGYISLAVDAAKAFVKGRPIKLIEVVDVNIPKALTITEDSGVEILFTIRSNVRPSVVQDVLEAEFVCYSCPDERILDKTCDGKLVIYLGEAAPGDLPPSQMSQSELTPLSEDRFQRAISETGLGYDGVFRALHSISRTWGHAKAAASWAKGDLDANCTLHPALLDVAFQVGLATFISSAEKALGSSYLPVGIRRAIVDPNQDYQSALGKTSIDIESQMLTSDKTAVEVDINVYTTSGNSESCGIQIDGLILKALSEPQPSDDREIFVKTIWDVDVGSGFPTPSTVHGNTEQSIGITDAIERTALFYLQNIHREVRPEELASAKWYHRELYRVIGELLAPVSEGCHPILQEEWLDDTLDTIKQLRSQYPDSVDIEAITVVGENLPSVIRGDSEMLEAMTQNDLLTRLYKDSYPLSASNQHIAQIMRQISHKYPRTKILEIGAGTGATTLSVMNAIGDAYSSYTYTDISSSFFSGLAERLPESHASRAEFKKFNVELGPSEQGFVENSYDIIIAANVLHATSSLSRTLDNTRSLLRPGGFLIAMEVTGPTLFQTALMGGLEGWWLGVDEGRTSGPGISPKQWDDVLEDTGFSGVDCIVHDHADFDRHSCSVFVSQAVNDRINLLRSPLDSLDQIPRSPALILGGKTLAVSKIARRAAKTLDQWMFDVTTCSGIDELDANKIALGTIVLYLGDLDKAFWSEKPPAKRLENLQEMLGAASKILWVTSGRRLKDPYSNVMVGIGRALAVELPHLTMHFLDFDQSSCDVDTIMQQLLRLSITSSSEADENSGILWVTEPEVVIEGNQKLIPRVIQDYAANEALNAKRRTVSKIVEPMDMIEVAYPEDSTPRLLKSSSALVSPHHHIAIDVEMSVALHAKQEKPCFLCFGKIKSSGNPAVALSDIDASTISMHIDSIFTPTDGQTLGAEILVSMASCIIASQLLPSFPSYGRTLVYGASDVMAKAISAIAAEHYRKVSFVKVSATQAIEQPDCIVVHPRAAARTVQTLIPLDTAALLSFSQGGVDVITKSLPKYCIIHEFNSACIPQQSATSAASLGMAFKKLLSNRERLSTIIDWKRDGPVNSIIEPLQAHKIFSPNKTYFLVGMAGELGQSLCRFMVKGGAWYIVLASCNPKENPYWILELRLTGADVRIVKMDVSDRRQVRKTVAMLLFDAGIFVNYSAENINGTIHLDQEFANDKLDFFLTFGFLATVCGNPGQTMYHAGNMFMTSMVEKRRSRGLAATVLHFGLMVDVGYVTRTDRSDGGNIEERLCNFLLTPLAETEFHHLVLQGIMSGRPESASGEVIMGMAPYIDDGTTARPKWDESAVSMQQLHENLDKASNVDEAVEAVKELFYKKIEMMINVPKSSIDPSGPLADLGLDSLNGIDIRKWLMKEFHINMPLLRILGRESMTSLCASVAKTYMENNGHQTTSSSQEQPVLTLKSAVKPATPQPVERTLQVNTSTVKSKLMPAAQIEDSHDTLHDSDSETSTASIDTPLGSHARTPLIESKVLKTGVTTRIASPSSEASPSGYAKMRLPEPKESLALNYSRTERASFTQAGIHFMHTYLEDQTSFNVTLQYNVKGQLNVNRLTRAIEKALSHHDAYRTCFFPDPGSPQLKQHVASNIDLRRLTHITPDAGTADKAVQSAWEAITTRDWKFDLGETFHAVLVTHSPELHTIIFGFHLIASDAFSFSIFLRDLDRAYQMLPLSKNATSYLDFTRFQFEDLEQGRLEDPLEYWKGQLDPIPTLFPLLPLAKVKNRQARRVFGNHIVERKLDGEMVRKVREVSQAHRGTSMQFYLAAFQTLLARLVDVDDVCIGVTDSGRGRNGDFTDSVGQFANILPMRFRIRPDQSFAELVGRTSRTVLEAFDNAQVPFDVLLESLRIERSPVHTPLFQVAFNYRIGNLLQRPLGNCKMVIERHLDVKTAHDLTINITQTGEQGHLIEVITSDQLYSHSATDFIAETYTSLVKSLTHDQSIKVKSCKLYSNTQVKKAIALRRGSTMDHPWPKTLPQRFQQVYATVPNSVAIKDAEGQMTYGELARKIDMYSAAILDNGAAIGSRVAVLCEPSIDTYAIMLAILRIGAVYVPLDIKLPATRHRAMLDACKAGLLVFHAATTDAAVECYSNNTSDCSIRTLNISG</sequence>
<dbReference type="Gene3D" id="1.10.1200.10">
    <property type="entry name" value="ACP-like"/>
    <property type="match status" value="1"/>
</dbReference>
<dbReference type="Gene3D" id="3.30.559.30">
    <property type="entry name" value="Nonribosomal peptide synthetase, condensation domain"/>
    <property type="match status" value="1"/>
</dbReference>
<dbReference type="InterPro" id="IPR014030">
    <property type="entry name" value="Ketoacyl_synth_N"/>
</dbReference>
<dbReference type="SUPFAM" id="SSF56801">
    <property type="entry name" value="Acetyl-CoA synthetase-like"/>
    <property type="match status" value="1"/>
</dbReference>
<dbReference type="SMART" id="SM00827">
    <property type="entry name" value="PKS_AT"/>
    <property type="match status" value="1"/>
</dbReference>
<evidence type="ECO:0000259" key="13">
    <source>
        <dbReference type="PROSITE" id="PS52004"/>
    </source>
</evidence>
<dbReference type="PANTHER" id="PTHR43775:SF20">
    <property type="entry name" value="HYBRID PKS-NRPS SYNTHETASE APDA"/>
    <property type="match status" value="1"/>
</dbReference>
<dbReference type="Pfam" id="PF23297">
    <property type="entry name" value="ACP_SdgA_C"/>
    <property type="match status" value="1"/>
</dbReference>
<feature type="compositionally biased region" description="Basic and acidic residues" evidence="11">
    <location>
        <begin position="2461"/>
        <end position="2471"/>
    </location>
</feature>
<dbReference type="SUPFAM" id="SSF53901">
    <property type="entry name" value="Thiolase-like"/>
    <property type="match status" value="1"/>
</dbReference>
<keyword evidence="4" id="KW-0489">Methyltransferase</keyword>
<feature type="active site" description="Proton donor; for dehydratase activity" evidence="10">
    <location>
        <position position="1158"/>
    </location>
</feature>
<dbReference type="InterPro" id="IPR057326">
    <property type="entry name" value="KR_dom"/>
</dbReference>
<dbReference type="SUPFAM" id="SSF52777">
    <property type="entry name" value="CoA-dependent acyltransferases"/>
    <property type="match status" value="2"/>
</dbReference>
<dbReference type="Pfam" id="PF00698">
    <property type="entry name" value="Acyl_transf_1"/>
    <property type="match status" value="1"/>
</dbReference>
<dbReference type="InterPro" id="IPR049900">
    <property type="entry name" value="PKS_mFAS_DH"/>
</dbReference>
<dbReference type="SUPFAM" id="SSF51735">
    <property type="entry name" value="NAD(P)-binding Rossmann-fold domains"/>
    <property type="match status" value="1"/>
</dbReference>
<dbReference type="Pfam" id="PF00501">
    <property type="entry name" value="AMP-binding"/>
    <property type="match status" value="1"/>
</dbReference>
<dbReference type="SUPFAM" id="SSF55048">
    <property type="entry name" value="Probable ACP-binding domain of malonyl-CoA ACP transacylase"/>
    <property type="match status" value="1"/>
</dbReference>
<accession>A0ABR0SWP0</accession>
<dbReference type="CDD" id="cd00833">
    <property type="entry name" value="PKS"/>
    <property type="match status" value="1"/>
</dbReference>
<evidence type="ECO:0000256" key="10">
    <source>
        <dbReference type="PROSITE-ProRule" id="PRU01363"/>
    </source>
</evidence>
<evidence type="ECO:0000313" key="15">
    <source>
        <dbReference type="EMBL" id="KAK5996196.1"/>
    </source>
</evidence>
<feature type="region of interest" description="N-terminal hotdog fold" evidence="10">
    <location>
        <begin position="952"/>
        <end position="1084"/>
    </location>
</feature>
<keyword evidence="1" id="KW-0596">Phosphopantetheine</keyword>